<dbReference type="Pfam" id="PF00694">
    <property type="entry name" value="Aconitase_C"/>
    <property type="match status" value="1"/>
</dbReference>
<evidence type="ECO:0000259" key="7">
    <source>
        <dbReference type="Pfam" id="PF00330"/>
    </source>
</evidence>
<dbReference type="SUPFAM" id="SSF53732">
    <property type="entry name" value="Aconitase iron-sulfur domain"/>
    <property type="match status" value="1"/>
</dbReference>
<accession>A0A410DYM2</accession>
<dbReference type="KEGG" id="cmah:C1I91_22440"/>
<dbReference type="GO" id="GO:0006099">
    <property type="term" value="P:tricarboxylic acid cycle"/>
    <property type="evidence" value="ECO:0007669"/>
    <property type="project" value="UniProtKB-UniPathway"/>
</dbReference>
<dbReference type="PROSITE" id="PS00450">
    <property type="entry name" value="ACONITASE_1"/>
    <property type="match status" value="1"/>
</dbReference>
<feature type="domain" description="Aconitase/3-isopropylmalate dehydratase large subunit alpha/beta/alpha" evidence="7">
    <location>
        <begin position="283"/>
        <end position="407"/>
    </location>
</feature>
<dbReference type="PANTHER" id="PTHR43160:SF3">
    <property type="entry name" value="ACONITATE HYDRATASE, MITOCHONDRIAL"/>
    <property type="match status" value="1"/>
</dbReference>
<comment type="similarity">
    <text evidence="2">Belongs to the aconitase/IPM isomerase family.</text>
</comment>
<dbReference type="InterPro" id="IPR018136">
    <property type="entry name" value="Aconitase_4Fe-4S_BS"/>
</dbReference>
<organism evidence="9 10">
    <name type="scientific">Clostridium manihotivorum</name>
    <dbReference type="NCBI Taxonomy" id="2320868"/>
    <lineage>
        <taxon>Bacteria</taxon>
        <taxon>Bacillati</taxon>
        <taxon>Bacillota</taxon>
        <taxon>Clostridia</taxon>
        <taxon>Eubacteriales</taxon>
        <taxon>Clostridiaceae</taxon>
        <taxon>Clostridium</taxon>
    </lineage>
</organism>
<dbReference type="GO" id="GO:0051539">
    <property type="term" value="F:4 iron, 4 sulfur cluster binding"/>
    <property type="evidence" value="ECO:0007669"/>
    <property type="project" value="TreeGrafter"/>
</dbReference>
<keyword evidence="4" id="KW-0479">Metal-binding</keyword>
<evidence type="ECO:0000256" key="2">
    <source>
        <dbReference type="ARBA" id="ARBA00007185"/>
    </source>
</evidence>
<dbReference type="GO" id="GO:0005829">
    <property type="term" value="C:cytosol"/>
    <property type="evidence" value="ECO:0007669"/>
    <property type="project" value="TreeGrafter"/>
</dbReference>
<evidence type="ECO:0000259" key="8">
    <source>
        <dbReference type="Pfam" id="PF00694"/>
    </source>
</evidence>
<evidence type="ECO:0000256" key="6">
    <source>
        <dbReference type="ARBA" id="ARBA00023014"/>
    </source>
</evidence>
<dbReference type="UniPathway" id="UPA00223">
    <property type="reaction ID" value="UER00718"/>
</dbReference>
<keyword evidence="5" id="KW-0408">Iron</keyword>
<dbReference type="Pfam" id="PF00330">
    <property type="entry name" value="Aconitase"/>
    <property type="match status" value="2"/>
</dbReference>
<dbReference type="InterPro" id="IPR001030">
    <property type="entry name" value="Acoase/IPM_deHydtase_lsu_aba"/>
</dbReference>
<evidence type="ECO:0000313" key="9">
    <source>
        <dbReference type="EMBL" id="QAA34167.1"/>
    </source>
</evidence>
<evidence type="ECO:0000256" key="5">
    <source>
        <dbReference type="ARBA" id="ARBA00023004"/>
    </source>
</evidence>
<dbReference type="NCBIfam" id="TIGR01342">
    <property type="entry name" value="acon_putative"/>
    <property type="match status" value="1"/>
</dbReference>
<evidence type="ECO:0000313" key="10">
    <source>
        <dbReference type="Proteomes" id="UP000286268"/>
    </source>
</evidence>
<dbReference type="Gene3D" id="3.20.19.10">
    <property type="entry name" value="Aconitase, domain 4"/>
    <property type="match status" value="1"/>
</dbReference>
<dbReference type="SUPFAM" id="SSF52016">
    <property type="entry name" value="LeuD/IlvD-like"/>
    <property type="match status" value="1"/>
</dbReference>
<dbReference type="Proteomes" id="UP000286268">
    <property type="component" value="Chromosome"/>
</dbReference>
<comment type="cofactor">
    <cofactor evidence="1">
        <name>[4Fe-4S] cluster</name>
        <dbReference type="ChEBI" id="CHEBI:49883"/>
    </cofactor>
</comment>
<dbReference type="Gene3D" id="3.30.499.10">
    <property type="entry name" value="Aconitase, domain 3"/>
    <property type="match status" value="2"/>
</dbReference>
<dbReference type="EMBL" id="CP025746">
    <property type="protein sequence ID" value="QAA34167.1"/>
    <property type="molecule type" value="Genomic_DNA"/>
</dbReference>
<dbReference type="InterPro" id="IPR015931">
    <property type="entry name" value="Acnase/IPM_dHydase_lsu_aba_1/3"/>
</dbReference>
<sequence length="647" mass="69971">MGLNLVYKILEKHLVEGELVQGEPIGIKIDQTLTQDSTGTMTYLQLEAMGIDRVKTKRSVAFVDHNMLQQGFENADDHRYIQTVAAKYGVLFSKPGNGICHQVFLERFSTPGDTLIGSDSHTPTAGGVGMIAIGAGGLDVAVAMGGGAYFINAPKVCKINLTGKLSPMVSAKDVILEVLRRLTVKGGVGRVFEYGGEGVKSLSVPQRATITNMGAELGATTSIFPSDERTLEYFKAQGREEDWKELLPDEDALYDEEITIELEKLEPLAAKPHSPDNVEEIRTIGKIKVDQVAIGSCTNSSYEDLMKVAKILKGNKVHSDVSLVIAPGSRQVMEMISRNGALGDIISAGARILENSCGPCIGMGQAPGTEGVSLRTFNRNFYGRSGTLTAKVYLVSPETAAVSAITGVLTDPKEFEADLTVELPERFILDDSMILKPSEASSEVEVVRGPNIKPFPNGVPLTNALEGKTLLKVTDNITTDHIMPSNSKLLPYRSNVPYLSDFCFNTVDTEFPARAKEYKGGFIVGGNNYGQGSSREHAALAPLYLGVKAVIVKSFARIHKANLINSGILPLTFKDEADYDTVELLDDLTINNIEKDICNGELTVENITKGTNFKVIADLSQREIEILLAGGKLNYTKDLMKEGSVNA</sequence>
<dbReference type="InterPro" id="IPR006250">
    <property type="entry name" value="Aconitase_put"/>
</dbReference>
<dbReference type="PANTHER" id="PTHR43160">
    <property type="entry name" value="ACONITATE HYDRATASE B"/>
    <property type="match status" value="1"/>
</dbReference>
<feature type="domain" description="Aconitase/3-isopropylmalate dehydratase large subunit alpha/beta/alpha" evidence="7">
    <location>
        <begin position="8"/>
        <end position="282"/>
    </location>
</feature>
<dbReference type="CDD" id="cd01585">
    <property type="entry name" value="AcnA_Bact"/>
    <property type="match status" value="1"/>
</dbReference>
<evidence type="ECO:0000256" key="3">
    <source>
        <dbReference type="ARBA" id="ARBA00011245"/>
    </source>
</evidence>
<dbReference type="NCBIfam" id="NF005558">
    <property type="entry name" value="PRK07229.1"/>
    <property type="match status" value="1"/>
</dbReference>
<proteinExistence type="inferred from homology"/>
<dbReference type="InterPro" id="IPR036008">
    <property type="entry name" value="Aconitase_4Fe-4S_dom"/>
</dbReference>
<dbReference type="NCBIfam" id="NF001614">
    <property type="entry name" value="PRK00402.1"/>
    <property type="match status" value="1"/>
</dbReference>
<keyword evidence="6" id="KW-0411">Iron-sulfur</keyword>
<reference evidence="9 10" key="1">
    <citation type="submission" date="2018-01" db="EMBL/GenBank/DDBJ databases">
        <title>Genome Sequencing and Assembly of Anaerobacter polyendosporus strain CT4.</title>
        <authorList>
            <person name="Tachaapaikoon C."/>
            <person name="Sutheeworapong S."/>
            <person name="Jenjaroenpun P."/>
            <person name="Wongsurawat T."/>
            <person name="Nookeaw I."/>
            <person name="Cheawchanlertfa P."/>
            <person name="Kosugi A."/>
            <person name="Cheevadhanarak S."/>
            <person name="Ratanakhanokchai K."/>
        </authorList>
    </citation>
    <scope>NUCLEOTIDE SEQUENCE [LARGE SCALE GENOMIC DNA]</scope>
    <source>
        <strain evidence="9 10">CT4</strain>
    </source>
</reference>
<dbReference type="PRINTS" id="PR00415">
    <property type="entry name" value="ACONITASE"/>
</dbReference>
<dbReference type="OrthoDB" id="9764318at2"/>
<dbReference type="GO" id="GO:0003994">
    <property type="term" value="F:aconitate hydratase activity"/>
    <property type="evidence" value="ECO:0007669"/>
    <property type="project" value="TreeGrafter"/>
</dbReference>
<dbReference type="InterPro" id="IPR015928">
    <property type="entry name" value="Aconitase/3IPM_dehydase_swvl"/>
</dbReference>
<comment type="subunit">
    <text evidence="3">Monomer.</text>
</comment>
<keyword evidence="10" id="KW-1185">Reference proteome</keyword>
<gene>
    <name evidence="9" type="ORF">C1I91_22440</name>
</gene>
<dbReference type="RefSeq" id="WP_128214888.1">
    <property type="nucleotide sequence ID" value="NZ_CP025746.1"/>
</dbReference>
<dbReference type="InterPro" id="IPR050926">
    <property type="entry name" value="Aconitase/IPM_isomerase"/>
</dbReference>
<dbReference type="InterPro" id="IPR000573">
    <property type="entry name" value="AconitaseA/IPMdHydase_ssu_swvl"/>
</dbReference>
<name>A0A410DYM2_9CLOT</name>
<evidence type="ECO:0000256" key="1">
    <source>
        <dbReference type="ARBA" id="ARBA00001966"/>
    </source>
</evidence>
<feature type="domain" description="Aconitase A/isopropylmalate dehydratase small subunit swivel" evidence="8">
    <location>
        <begin position="509"/>
        <end position="575"/>
    </location>
</feature>
<dbReference type="GO" id="GO:0046872">
    <property type="term" value="F:metal ion binding"/>
    <property type="evidence" value="ECO:0007669"/>
    <property type="project" value="UniProtKB-KW"/>
</dbReference>
<dbReference type="PROSITE" id="PS01244">
    <property type="entry name" value="ACONITASE_2"/>
    <property type="match status" value="1"/>
</dbReference>
<dbReference type="AlphaFoldDB" id="A0A410DYM2"/>
<evidence type="ECO:0000256" key="4">
    <source>
        <dbReference type="ARBA" id="ARBA00022723"/>
    </source>
</evidence>
<protein>
    <submittedName>
        <fullName evidence="9">Aconitate hydratase</fullName>
    </submittedName>
</protein>